<name>A0ABM8IB20_9BACE</name>
<accession>A0ABM8IB20</accession>
<gene>
    <name evidence="1" type="ORF">BSYN_05280</name>
</gene>
<dbReference type="RefSeq" id="WP_353333052.1">
    <property type="nucleotide sequence ID" value="NZ_AP028055.1"/>
</dbReference>
<dbReference type="EMBL" id="AP028055">
    <property type="protein sequence ID" value="BEG98263.1"/>
    <property type="molecule type" value="Genomic_DNA"/>
</dbReference>
<evidence type="ECO:0008006" key="3">
    <source>
        <dbReference type="Google" id="ProtNLM"/>
    </source>
</evidence>
<dbReference type="Proteomes" id="UP001496674">
    <property type="component" value="Chromosome"/>
</dbReference>
<proteinExistence type="predicted"/>
<protein>
    <recommendedName>
        <fullName evidence="3">DUF4252 domain-containing protein</fullName>
    </recommendedName>
</protein>
<evidence type="ECO:0000313" key="2">
    <source>
        <dbReference type="Proteomes" id="UP001496674"/>
    </source>
</evidence>
<sequence>MIKRIYLFLLFLFFGLTVSIAQQRTDTLKRKKTVQTSELSPEKEIYINPDALKSINLGAPRISPSSNSIGSSTEIKDLTNKILGKVNTNLEEGRPMLGFSCFGTSLVNMKRKGLSVNAMAFTPQKTQVGRGMVINSDAIKPRYLAPDRIAAMAGPSSRPAFSFSAEDMLQSIFRKTPKDYWTHYADLSKGSYNIETEMPEELVKIRMTDVAMMDSLIRSSHKKYKIVYLFCKDKDLAKQNFPEVAKFVDTRKSDFELFPISERDQKEGTACIAKYLHKAAYYNPVYVMTGKNRESMILMLDQNNQAISLLACDESISKKLEELKLLP</sequence>
<reference evidence="1 2" key="1">
    <citation type="submission" date="2023-04" db="EMBL/GenBank/DDBJ databases">
        <title>Draft genome sequence of acteroides sedimenti strain YN3PY1.</title>
        <authorList>
            <person name="Yoshida N."/>
        </authorList>
    </citation>
    <scope>NUCLEOTIDE SEQUENCE [LARGE SCALE GENOMIC DNA]</scope>
    <source>
        <strain evidence="1 2">YN3PY1</strain>
    </source>
</reference>
<organism evidence="1 2">
    <name type="scientific">Bacteroides sedimenti</name>
    <dbReference type="NCBI Taxonomy" id="2136147"/>
    <lineage>
        <taxon>Bacteria</taxon>
        <taxon>Pseudomonadati</taxon>
        <taxon>Bacteroidota</taxon>
        <taxon>Bacteroidia</taxon>
        <taxon>Bacteroidales</taxon>
        <taxon>Bacteroidaceae</taxon>
        <taxon>Bacteroides</taxon>
    </lineage>
</organism>
<keyword evidence="2" id="KW-1185">Reference proteome</keyword>
<evidence type="ECO:0000313" key="1">
    <source>
        <dbReference type="EMBL" id="BEG98263.1"/>
    </source>
</evidence>